<evidence type="ECO:0000313" key="2">
    <source>
        <dbReference type="EMBL" id="KAE9522318.1"/>
    </source>
</evidence>
<protein>
    <recommendedName>
        <fullName evidence="1">ISXO2-like transposase domain-containing protein</fullName>
    </recommendedName>
</protein>
<organism evidence="2 3">
    <name type="scientific">Aphis glycines</name>
    <name type="common">Soybean aphid</name>
    <dbReference type="NCBI Taxonomy" id="307491"/>
    <lineage>
        <taxon>Eukaryota</taxon>
        <taxon>Metazoa</taxon>
        <taxon>Ecdysozoa</taxon>
        <taxon>Arthropoda</taxon>
        <taxon>Hexapoda</taxon>
        <taxon>Insecta</taxon>
        <taxon>Pterygota</taxon>
        <taxon>Neoptera</taxon>
        <taxon>Paraneoptera</taxon>
        <taxon>Hemiptera</taxon>
        <taxon>Sternorrhyncha</taxon>
        <taxon>Aphidomorpha</taxon>
        <taxon>Aphidoidea</taxon>
        <taxon>Aphididae</taxon>
        <taxon>Aphidini</taxon>
        <taxon>Aphis</taxon>
        <taxon>Aphis</taxon>
    </lineage>
</organism>
<dbReference type="Pfam" id="PF04937">
    <property type="entry name" value="DUF659"/>
    <property type="match status" value="1"/>
</dbReference>
<dbReference type="Proteomes" id="UP000475862">
    <property type="component" value="Unassembled WGS sequence"/>
</dbReference>
<accession>A0A6G0SVY5</accession>
<dbReference type="InterPro" id="IPR007021">
    <property type="entry name" value="DUF659"/>
</dbReference>
<proteinExistence type="predicted"/>
<dbReference type="OrthoDB" id="6623841at2759"/>
<dbReference type="InterPro" id="IPR024445">
    <property type="entry name" value="Tnp_ISXO2-like"/>
</dbReference>
<name>A0A6G0SVY5_APHGL</name>
<evidence type="ECO:0000259" key="1">
    <source>
        <dbReference type="SMART" id="SM01126"/>
    </source>
</evidence>
<keyword evidence="3" id="KW-1185">Reference proteome</keyword>
<dbReference type="AlphaFoldDB" id="A0A6G0SVY5"/>
<dbReference type="PANTHER" id="PTHR47163">
    <property type="entry name" value="DDE_TNP_IS1595 DOMAIN-CONTAINING PROTEIN"/>
    <property type="match status" value="1"/>
</dbReference>
<dbReference type="EMBL" id="VYZN01001367">
    <property type="protein sequence ID" value="KAE9522318.1"/>
    <property type="molecule type" value="Genomic_DNA"/>
</dbReference>
<dbReference type="SMART" id="SM01126">
    <property type="entry name" value="DDE_Tnp_IS1595"/>
    <property type="match status" value="1"/>
</dbReference>
<gene>
    <name evidence="2" type="ORF">AGLY_017264</name>
</gene>
<sequence length="772" mass="88684">MVKSGQKLQSLYSKMVHLTCLAHGIHRVAENIREKFKRVDKLISRVKQVFLKAPSRVLVYKSEAPAIPLLPEPILTRWGTWIIAASYYCKYYQVIRRVLLSLNAEDAISVKEAQQLIQEPDMEANLVYIHSNFGFIPEYITRLETQYISLSEALSAVKYVQNKLNDCEEFYTLIQNEESVTNFLISKNLLFSSEMKYYIKKQRGKERKLLRYKRKGKNNNFWTYLDKNGRNNSGLSIGAQLELVYYWCQDLKQSIIITLTGRSAHTVCDWMNLCRDVPVRIFENRNKLGGPGIVIQVDECLLRGSRKNNKGRLRLGDLPSENLNVDDDSENVDPLENAARNYGRRLDGPCVFGLCDNNEGRYFVIQKRDKVNAGSIIHSDGWSGYNGLSDLGYSHNVVNHSENFVDPISKAHTQRIESLWRPLRLKIVKNMCGTTPELLPSKYIIHFTIFVLNRNSKLSEFNSDLCKTLLSANISLYKLKNTHFKSFLEKYMQRDVPDESTLRKYYVNDCYNKIMDKIRATVQDKKIWVSIDETTDNNGRYVANVIIGTLEIDCSGKIMLLTSEVLEKVNHSTIAKLFDRSMALLWPNGIQHDDVLLFISDAAPYMVKSASVIKVFYSKILHITCLAHGLHRVAEEIRNMFPKVDKLISKVKKLFLKAPYRVQIFKTEALDVMLPPEPIITRWGKWLDATDNYCKHLQSIRNVLTKLNDNSVSILKVKNILDDQQLDANLLETRGLKLVDSINIINKIENEMNVINTQSTITGISLKRGGEI</sequence>
<dbReference type="InterPro" id="IPR012337">
    <property type="entry name" value="RNaseH-like_sf"/>
</dbReference>
<dbReference type="Pfam" id="PF12762">
    <property type="entry name" value="DDE_Tnp_IS1595"/>
    <property type="match status" value="1"/>
</dbReference>
<dbReference type="PANTHER" id="PTHR47163:SF2">
    <property type="entry name" value="SI:DKEY-17M8.2"/>
    <property type="match status" value="1"/>
</dbReference>
<comment type="caution">
    <text evidence="2">The sequence shown here is derived from an EMBL/GenBank/DDBJ whole genome shotgun (WGS) entry which is preliminary data.</text>
</comment>
<dbReference type="SUPFAM" id="SSF53098">
    <property type="entry name" value="Ribonuclease H-like"/>
    <property type="match status" value="2"/>
</dbReference>
<feature type="domain" description="ISXO2-like transposase" evidence="1">
    <location>
        <begin position="287"/>
        <end position="430"/>
    </location>
</feature>
<evidence type="ECO:0000313" key="3">
    <source>
        <dbReference type="Proteomes" id="UP000475862"/>
    </source>
</evidence>
<dbReference type="InterPro" id="IPR053164">
    <property type="entry name" value="IS1016-like_transposase"/>
</dbReference>
<reference evidence="2 3" key="1">
    <citation type="submission" date="2019-08" db="EMBL/GenBank/DDBJ databases">
        <title>The genome of the soybean aphid Biotype 1, its phylome, world population structure and adaptation to the North American continent.</title>
        <authorList>
            <person name="Giordano R."/>
            <person name="Donthu R.K."/>
            <person name="Hernandez A.G."/>
            <person name="Wright C.L."/>
            <person name="Zimin A.V."/>
        </authorList>
    </citation>
    <scope>NUCLEOTIDE SEQUENCE [LARGE SCALE GENOMIC DNA]</scope>
    <source>
        <tissue evidence="2">Whole aphids</tissue>
    </source>
</reference>